<feature type="region of interest" description="Disordered" evidence="1">
    <location>
        <begin position="24"/>
        <end position="50"/>
    </location>
</feature>
<dbReference type="AlphaFoldDB" id="A0A9D2QGP5"/>
<protein>
    <submittedName>
        <fullName evidence="2">Uncharacterized protein</fullName>
    </submittedName>
</protein>
<accession>A0A9D2QGP5</accession>
<evidence type="ECO:0000313" key="3">
    <source>
        <dbReference type="Proteomes" id="UP000823858"/>
    </source>
</evidence>
<reference evidence="2" key="1">
    <citation type="journal article" date="2021" name="PeerJ">
        <title>Extensive microbial diversity within the chicken gut microbiome revealed by metagenomics and culture.</title>
        <authorList>
            <person name="Gilroy R."/>
            <person name="Ravi A."/>
            <person name="Getino M."/>
            <person name="Pursley I."/>
            <person name="Horton D.L."/>
            <person name="Alikhan N.F."/>
            <person name="Baker D."/>
            <person name="Gharbi K."/>
            <person name="Hall N."/>
            <person name="Watson M."/>
            <person name="Adriaenssens E.M."/>
            <person name="Foster-Nyarko E."/>
            <person name="Jarju S."/>
            <person name="Secka A."/>
            <person name="Antonio M."/>
            <person name="Oren A."/>
            <person name="Chaudhuri R.R."/>
            <person name="La Ragione R."/>
            <person name="Hildebrand F."/>
            <person name="Pallen M.J."/>
        </authorList>
    </citation>
    <scope>NUCLEOTIDE SEQUENCE</scope>
    <source>
        <strain evidence="2">ChiHjej13B12-4958</strain>
    </source>
</reference>
<sequence>MTLIYNIPGGTPENDLTTEVHFTDPEREPEFGGGLGHGGGEDDSRASLKTGIPNEDIDRIVVTATPVNGGTETCTLDVE</sequence>
<gene>
    <name evidence="2" type="ORF">H9751_09395</name>
</gene>
<organism evidence="2 3">
    <name type="scientific">Candidatus Corynebacterium faecigallinarum</name>
    <dbReference type="NCBI Taxonomy" id="2838528"/>
    <lineage>
        <taxon>Bacteria</taxon>
        <taxon>Bacillati</taxon>
        <taxon>Actinomycetota</taxon>
        <taxon>Actinomycetes</taxon>
        <taxon>Mycobacteriales</taxon>
        <taxon>Corynebacteriaceae</taxon>
        <taxon>Corynebacterium</taxon>
    </lineage>
</organism>
<dbReference type="EMBL" id="DWVP01000022">
    <property type="protein sequence ID" value="HJC85744.1"/>
    <property type="molecule type" value="Genomic_DNA"/>
</dbReference>
<proteinExistence type="predicted"/>
<reference evidence="2" key="2">
    <citation type="submission" date="2021-04" db="EMBL/GenBank/DDBJ databases">
        <authorList>
            <person name="Gilroy R."/>
        </authorList>
    </citation>
    <scope>NUCLEOTIDE SEQUENCE</scope>
    <source>
        <strain evidence="2">ChiHjej13B12-4958</strain>
    </source>
</reference>
<evidence type="ECO:0000256" key="1">
    <source>
        <dbReference type="SAM" id="MobiDB-lite"/>
    </source>
</evidence>
<name>A0A9D2QGP5_9CORY</name>
<comment type="caution">
    <text evidence="2">The sequence shown here is derived from an EMBL/GenBank/DDBJ whole genome shotgun (WGS) entry which is preliminary data.</text>
</comment>
<evidence type="ECO:0000313" key="2">
    <source>
        <dbReference type="EMBL" id="HJC85744.1"/>
    </source>
</evidence>
<dbReference type="Proteomes" id="UP000823858">
    <property type="component" value="Unassembled WGS sequence"/>
</dbReference>